<dbReference type="InterPro" id="IPR036480">
    <property type="entry name" value="CarbP_synth_ssu_N_sf"/>
</dbReference>
<dbReference type="HAMAP" id="MF_01209">
    <property type="entry name" value="CPSase_S_chain"/>
    <property type="match status" value="1"/>
</dbReference>
<feature type="active site" evidence="11">
    <location>
        <position position="333"/>
    </location>
</feature>
<evidence type="ECO:0000256" key="10">
    <source>
        <dbReference type="ARBA" id="ARBA00049285"/>
    </source>
</evidence>
<dbReference type="InterPro" id="IPR006274">
    <property type="entry name" value="CarbamoylP_synth_ssu"/>
</dbReference>
<dbReference type="FunFam" id="3.50.30.20:FF:000001">
    <property type="entry name" value="Carbamoyl-phosphate synthase small chain"/>
    <property type="match status" value="1"/>
</dbReference>
<keyword evidence="7 11" id="KW-0315">Glutamine amidotransferase</keyword>
<comment type="pathway">
    <text evidence="1 11">Pyrimidine metabolism; UMP biosynthesis via de novo pathway; (S)-dihydroorotate from bicarbonate: step 1/3.</text>
</comment>
<feature type="binding site" evidence="11">
    <location>
        <position position="219"/>
    </location>
    <ligand>
        <name>L-glutamine</name>
        <dbReference type="ChEBI" id="CHEBI:58359"/>
    </ligand>
</feature>
<dbReference type="Gene3D" id="3.40.50.880">
    <property type="match status" value="1"/>
</dbReference>
<dbReference type="PROSITE" id="PS51273">
    <property type="entry name" value="GATASE_TYPE_1"/>
    <property type="match status" value="1"/>
</dbReference>
<dbReference type="UniPathway" id="UPA00068">
    <property type="reaction ID" value="UER00171"/>
</dbReference>
<comment type="catalytic activity">
    <reaction evidence="10 11">
        <text>L-glutamine + H2O = L-glutamate + NH4(+)</text>
        <dbReference type="Rhea" id="RHEA:15889"/>
        <dbReference type="ChEBI" id="CHEBI:15377"/>
        <dbReference type="ChEBI" id="CHEBI:28938"/>
        <dbReference type="ChEBI" id="CHEBI:29985"/>
        <dbReference type="ChEBI" id="CHEBI:58359"/>
    </reaction>
</comment>
<evidence type="ECO:0000256" key="9">
    <source>
        <dbReference type="ARBA" id="ARBA00048816"/>
    </source>
</evidence>
<dbReference type="GO" id="GO:0044205">
    <property type="term" value="P:'de novo' UMP biosynthetic process"/>
    <property type="evidence" value="ECO:0007669"/>
    <property type="project" value="UniProtKB-UniRule"/>
</dbReference>
<dbReference type="InterPro" id="IPR050472">
    <property type="entry name" value="Anth_synth/Amidotransfase"/>
</dbReference>
<dbReference type="SUPFAM" id="SSF52317">
    <property type="entry name" value="Class I glutamine amidotransferase-like"/>
    <property type="match status" value="1"/>
</dbReference>
<evidence type="ECO:0000313" key="13">
    <source>
        <dbReference type="EMBL" id="MBB6218394.1"/>
    </source>
</evidence>
<sequence length="360" mass="39515">MNGILYLEDGTVYKGKGFGKKGTTVGELVFNTSITGYQEILTDPSYAGQVITMTYPLIGNYGVNDLEHESSMVYAKGFVVKEISENPSNHKSEKTIDEMLKAMGVVGISGVDTRSITKKIRNAGALKCVITNEEWQDGELHQMLQTEQMKDDWMKEVGTKKIIHVPGSGHRVALVDFGVKANIVRNLKERDCDITIFPATASWEEIMAIQPTGVLLSNGPGDPKAAVEAIETVKGLLGKLPIFGICLGHQILALAVGGDTYKMKYGHRGGNHGVYDIDMDKAYITSQNHGYAVDPESIQDKNMIITHKNLNDGTVEGMKHKDLPVYSVQFHPEGAPGPTDSAYLFDKFINLMEKEDTKCL</sequence>
<evidence type="ECO:0000256" key="5">
    <source>
        <dbReference type="ARBA" id="ARBA00022741"/>
    </source>
</evidence>
<accession>A0A841KXM8</accession>
<dbReference type="SUPFAM" id="SSF52021">
    <property type="entry name" value="Carbamoyl phosphate synthetase, small subunit N-terminal domain"/>
    <property type="match status" value="1"/>
</dbReference>
<feature type="binding site" evidence="11">
    <location>
        <position position="45"/>
    </location>
    <ligand>
        <name>L-glutamine</name>
        <dbReference type="ChEBI" id="CHEBI:58359"/>
    </ligand>
</feature>
<dbReference type="PRINTS" id="PR00099">
    <property type="entry name" value="CPSGATASE"/>
</dbReference>
<dbReference type="InterPro" id="IPR002474">
    <property type="entry name" value="CarbamoylP_synth_ssu_N"/>
</dbReference>
<comment type="pathway">
    <text evidence="2 11">Amino-acid biosynthesis; L-arginine biosynthesis; carbamoyl phosphate from bicarbonate: step 1/1.</text>
</comment>
<feature type="active site" evidence="11">
    <location>
        <position position="331"/>
    </location>
</feature>
<feature type="region of interest" description="CPSase" evidence="11">
    <location>
        <begin position="1"/>
        <end position="170"/>
    </location>
</feature>
<dbReference type="GO" id="GO:0005524">
    <property type="term" value="F:ATP binding"/>
    <property type="evidence" value="ECO:0007669"/>
    <property type="project" value="UniProtKB-UniRule"/>
</dbReference>
<dbReference type="InterPro" id="IPR035686">
    <property type="entry name" value="CPSase_GATase1"/>
</dbReference>
<dbReference type="RefSeq" id="WP_184312880.1">
    <property type="nucleotide sequence ID" value="NZ_JACHEN010000038.1"/>
</dbReference>
<dbReference type="InterPro" id="IPR029062">
    <property type="entry name" value="Class_I_gatase-like"/>
</dbReference>
<dbReference type="Pfam" id="PF00988">
    <property type="entry name" value="CPSase_sm_chain"/>
    <property type="match status" value="1"/>
</dbReference>
<dbReference type="GO" id="GO:0004088">
    <property type="term" value="F:carbamoyl-phosphate synthase (glutamine-hydrolyzing) activity"/>
    <property type="evidence" value="ECO:0007669"/>
    <property type="project" value="UniProtKB-UniRule"/>
</dbReference>
<dbReference type="SMART" id="SM01097">
    <property type="entry name" value="CPSase_sm_chain"/>
    <property type="match status" value="1"/>
</dbReference>
<keyword evidence="4 11" id="KW-0436">Ligase</keyword>
<evidence type="ECO:0000259" key="12">
    <source>
        <dbReference type="SMART" id="SM01097"/>
    </source>
</evidence>
<comment type="catalytic activity">
    <reaction evidence="9 11">
        <text>hydrogencarbonate + L-glutamine + 2 ATP + H2O = carbamoyl phosphate + L-glutamate + 2 ADP + phosphate + 2 H(+)</text>
        <dbReference type="Rhea" id="RHEA:18633"/>
        <dbReference type="ChEBI" id="CHEBI:15377"/>
        <dbReference type="ChEBI" id="CHEBI:15378"/>
        <dbReference type="ChEBI" id="CHEBI:17544"/>
        <dbReference type="ChEBI" id="CHEBI:29985"/>
        <dbReference type="ChEBI" id="CHEBI:30616"/>
        <dbReference type="ChEBI" id="CHEBI:43474"/>
        <dbReference type="ChEBI" id="CHEBI:58228"/>
        <dbReference type="ChEBI" id="CHEBI:58359"/>
        <dbReference type="ChEBI" id="CHEBI:456216"/>
        <dbReference type="EC" id="6.3.5.5"/>
    </reaction>
</comment>
<feature type="active site" description="Nucleophile" evidence="11">
    <location>
        <position position="246"/>
    </location>
</feature>
<dbReference type="EMBL" id="JACHEN010000038">
    <property type="protein sequence ID" value="MBB6218394.1"/>
    <property type="molecule type" value="Genomic_DNA"/>
</dbReference>
<feature type="binding site" evidence="11">
    <location>
        <position position="290"/>
    </location>
    <ligand>
        <name>L-glutamine</name>
        <dbReference type="ChEBI" id="CHEBI:58359"/>
    </ligand>
</feature>
<dbReference type="PANTHER" id="PTHR43418">
    <property type="entry name" value="MULTIFUNCTIONAL TRYPTOPHAN BIOSYNTHESIS PROTEIN-RELATED"/>
    <property type="match status" value="1"/>
</dbReference>
<evidence type="ECO:0000256" key="2">
    <source>
        <dbReference type="ARBA" id="ARBA00005077"/>
    </source>
</evidence>
<dbReference type="GO" id="GO:0006541">
    <property type="term" value="P:glutamine metabolic process"/>
    <property type="evidence" value="ECO:0007669"/>
    <property type="project" value="InterPro"/>
</dbReference>
<dbReference type="PANTHER" id="PTHR43418:SF7">
    <property type="entry name" value="CARBAMOYL-PHOSPHATE SYNTHASE SMALL CHAIN"/>
    <property type="match status" value="1"/>
</dbReference>
<dbReference type="Gene3D" id="3.50.30.20">
    <property type="entry name" value="Carbamoyl-phosphate synthase small subunit, N-terminal domain"/>
    <property type="match status" value="1"/>
</dbReference>
<gene>
    <name evidence="11" type="primary">carA</name>
    <name evidence="13" type="ORF">HNQ80_004558</name>
</gene>
<dbReference type="AlphaFoldDB" id="A0A841KXM8"/>
<keyword evidence="14" id="KW-1185">Reference proteome</keyword>
<reference evidence="13 14" key="1">
    <citation type="submission" date="2020-08" db="EMBL/GenBank/DDBJ databases">
        <title>Genomic Encyclopedia of Type Strains, Phase IV (KMG-IV): sequencing the most valuable type-strain genomes for metagenomic binning, comparative biology and taxonomic classification.</title>
        <authorList>
            <person name="Goeker M."/>
        </authorList>
    </citation>
    <scope>NUCLEOTIDE SEQUENCE [LARGE SCALE GENOMIC DNA]</scope>
    <source>
        <strain evidence="13 14">DSM 103526</strain>
    </source>
</reference>
<dbReference type="CDD" id="cd01744">
    <property type="entry name" value="GATase1_CPSase"/>
    <property type="match status" value="1"/>
</dbReference>
<dbReference type="PRINTS" id="PR00097">
    <property type="entry name" value="ANTSNTHASEII"/>
</dbReference>
<dbReference type="PRINTS" id="PR00096">
    <property type="entry name" value="GATASE"/>
</dbReference>
<feature type="domain" description="Carbamoyl-phosphate synthase small subunit N-terminal" evidence="12">
    <location>
        <begin position="1"/>
        <end position="131"/>
    </location>
</feature>
<keyword evidence="11" id="KW-0055">Arginine biosynthesis</keyword>
<organism evidence="13 14">
    <name type="scientific">Anaerosolibacter carboniphilus</name>
    <dbReference type="NCBI Taxonomy" id="1417629"/>
    <lineage>
        <taxon>Bacteria</taxon>
        <taxon>Bacillati</taxon>
        <taxon>Bacillota</taxon>
        <taxon>Clostridia</taxon>
        <taxon>Peptostreptococcales</taxon>
        <taxon>Thermotaleaceae</taxon>
        <taxon>Anaerosolibacter</taxon>
    </lineage>
</organism>
<evidence type="ECO:0000313" key="14">
    <source>
        <dbReference type="Proteomes" id="UP000579281"/>
    </source>
</evidence>
<evidence type="ECO:0000256" key="3">
    <source>
        <dbReference type="ARBA" id="ARBA00007800"/>
    </source>
</evidence>
<dbReference type="NCBIfam" id="TIGR01368">
    <property type="entry name" value="CPSaseIIsmall"/>
    <property type="match status" value="1"/>
</dbReference>
<keyword evidence="6 11" id="KW-0067">ATP-binding</keyword>
<comment type="caution">
    <text evidence="13">The sequence shown here is derived from an EMBL/GenBank/DDBJ whole genome shotgun (WGS) entry which is preliminary data.</text>
</comment>
<keyword evidence="11" id="KW-0028">Amino-acid biosynthesis</keyword>
<dbReference type="UniPathway" id="UPA00070">
    <property type="reaction ID" value="UER00115"/>
</dbReference>
<dbReference type="Proteomes" id="UP000579281">
    <property type="component" value="Unassembled WGS sequence"/>
</dbReference>
<feature type="binding site" evidence="11">
    <location>
        <position position="247"/>
    </location>
    <ligand>
        <name>L-glutamine</name>
        <dbReference type="ChEBI" id="CHEBI:58359"/>
    </ligand>
</feature>
<feature type="binding site" evidence="11">
    <location>
        <position position="288"/>
    </location>
    <ligand>
        <name>L-glutamine</name>
        <dbReference type="ChEBI" id="CHEBI:58359"/>
    </ligand>
</feature>
<dbReference type="GO" id="GO:0006207">
    <property type="term" value="P:'de novo' pyrimidine nucleobase biosynthetic process"/>
    <property type="evidence" value="ECO:0007669"/>
    <property type="project" value="InterPro"/>
</dbReference>
<comment type="function">
    <text evidence="11">Small subunit of the glutamine-dependent carbamoyl phosphate synthetase (CPSase). CPSase catalyzes the formation of carbamoyl phosphate from the ammonia moiety of glutamine, carbonate, and phosphate donated by ATP, constituting the first step of 2 biosynthetic pathways, one leading to arginine and/or urea and the other to pyrimidine nucleotides. The small subunit (glutamine amidotransferase) binds and cleaves glutamine to supply the large subunit with the substrate ammonia.</text>
</comment>
<dbReference type="InterPro" id="IPR017926">
    <property type="entry name" value="GATASE"/>
</dbReference>
<feature type="binding site" evidence="11">
    <location>
        <position position="221"/>
    </location>
    <ligand>
        <name>L-glutamine</name>
        <dbReference type="ChEBI" id="CHEBI:58359"/>
    </ligand>
</feature>
<comment type="similarity">
    <text evidence="3 11">Belongs to the CarA family.</text>
</comment>
<comment type="subunit">
    <text evidence="11">Composed of two chains; the small (or glutamine) chain promotes the hydrolysis of glutamine to ammonia, which is used by the large (or ammonia) chain to synthesize carbamoyl phosphate. Tetramer of heterodimers (alpha,beta)4.</text>
</comment>
<evidence type="ECO:0000256" key="4">
    <source>
        <dbReference type="ARBA" id="ARBA00022598"/>
    </source>
</evidence>
<feature type="binding site" evidence="11">
    <location>
        <position position="291"/>
    </location>
    <ligand>
        <name>L-glutamine</name>
        <dbReference type="ChEBI" id="CHEBI:58359"/>
    </ligand>
</feature>
<dbReference type="NCBIfam" id="NF009475">
    <property type="entry name" value="PRK12838.1"/>
    <property type="match status" value="1"/>
</dbReference>
<proteinExistence type="inferred from homology"/>
<evidence type="ECO:0000256" key="11">
    <source>
        <dbReference type="HAMAP-Rule" id="MF_01209"/>
    </source>
</evidence>
<protein>
    <recommendedName>
        <fullName evidence="11">Carbamoyl phosphate synthase small chain</fullName>
        <ecNumber evidence="11">6.3.5.5</ecNumber>
    </recommendedName>
    <alternativeName>
        <fullName evidence="11">Carbamoyl phosphate synthetase glutamine chain</fullName>
    </alternativeName>
</protein>
<dbReference type="Pfam" id="PF00117">
    <property type="entry name" value="GATase"/>
    <property type="match status" value="1"/>
</dbReference>
<keyword evidence="5 11" id="KW-0547">Nucleotide-binding</keyword>
<dbReference type="GO" id="GO:0006526">
    <property type="term" value="P:L-arginine biosynthetic process"/>
    <property type="evidence" value="ECO:0007669"/>
    <property type="project" value="UniProtKB-UniRule"/>
</dbReference>
<evidence type="ECO:0000256" key="1">
    <source>
        <dbReference type="ARBA" id="ARBA00004812"/>
    </source>
</evidence>
<dbReference type="EC" id="6.3.5.5" evidence="11"/>
<evidence type="ECO:0000256" key="8">
    <source>
        <dbReference type="ARBA" id="ARBA00022975"/>
    </source>
</evidence>
<evidence type="ECO:0000256" key="7">
    <source>
        <dbReference type="ARBA" id="ARBA00022962"/>
    </source>
</evidence>
<keyword evidence="8 11" id="KW-0665">Pyrimidine biosynthesis</keyword>
<feature type="binding site" evidence="11">
    <location>
        <position position="250"/>
    </location>
    <ligand>
        <name>L-glutamine</name>
        <dbReference type="ChEBI" id="CHEBI:58359"/>
    </ligand>
</feature>
<name>A0A841KXM8_9FIRM</name>
<evidence type="ECO:0000256" key="6">
    <source>
        <dbReference type="ARBA" id="ARBA00022840"/>
    </source>
</evidence>